<comment type="caution">
    <text evidence="4">The sequence shown here is derived from an EMBL/GenBank/DDBJ whole genome shotgun (WGS) entry which is preliminary data.</text>
</comment>
<sequence>MSMNRSQAPTRPLRSLFAEDANGLVTLPALNRLPPSDEASKPLFREDKNGKIRLPTPAPGNFGSERYATTAVHQHVPVGSATTSSQSAQALPTSIDSPPKKVPQPRKTQILSVDRQASTAPSTSGWKGIATSDTTEEGLAVPDDLVMPALLRPLLRTGNRGTNAYRCIGRGCSTLFSSEKALLRHVREYHYGWPGGQIGLADQWEARIHYERNCKFYVQQGSCGSSPEPPMKYEPGQTCFLVPGSTAVPRGLERWRHLATIAHEVYKSMEWQYPPPWSMIPEKKQ</sequence>
<proteinExistence type="predicted"/>
<evidence type="ECO:0000313" key="4">
    <source>
        <dbReference type="EMBL" id="TEB18453.1"/>
    </source>
</evidence>
<organism evidence="4 5">
    <name type="scientific">Coprinellus micaceus</name>
    <name type="common">Glistening ink-cap mushroom</name>
    <name type="synonym">Coprinus micaceus</name>
    <dbReference type="NCBI Taxonomy" id="71717"/>
    <lineage>
        <taxon>Eukaryota</taxon>
        <taxon>Fungi</taxon>
        <taxon>Dikarya</taxon>
        <taxon>Basidiomycota</taxon>
        <taxon>Agaricomycotina</taxon>
        <taxon>Agaricomycetes</taxon>
        <taxon>Agaricomycetidae</taxon>
        <taxon>Agaricales</taxon>
        <taxon>Agaricineae</taxon>
        <taxon>Psathyrellaceae</taxon>
        <taxon>Coprinellus</taxon>
    </lineage>
</organism>
<feature type="compositionally biased region" description="Low complexity" evidence="2">
    <location>
        <begin position="80"/>
        <end position="90"/>
    </location>
</feature>
<gene>
    <name evidence="4" type="ORF">FA13DRAFT_1719883</name>
</gene>
<feature type="compositionally biased region" description="Polar residues" evidence="2">
    <location>
        <begin position="106"/>
        <end position="125"/>
    </location>
</feature>
<feature type="region of interest" description="Disordered" evidence="2">
    <location>
        <begin position="78"/>
        <end position="134"/>
    </location>
</feature>
<dbReference type="PROSITE" id="PS00028">
    <property type="entry name" value="ZINC_FINGER_C2H2_1"/>
    <property type="match status" value="1"/>
</dbReference>
<dbReference type="PROSITE" id="PS50157">
    <property type="entry name" value="ZINC_FINGER_C2H2_2"/>
    <property type="match status" value="1"/>
</dbReference>
<accession>A0A4Y7SA58</accession>
<feature type="domain" description="C2H2-type" evidence="3">
    <location>
        <begin position="165"/>
        <end position="192"/>
    </location>
</feature>
<evidence type="ECO:0000259" key="3">
    <source>
        <dbReference type="PROSITE" id="PS50157"/>
    </source>
</evidence>
<feature type="region of interest" description="Disordered" evidence="2">
    <location>
        <begin position="28"/>
        <end position="64"/>
    </location>
</feature>
<reference evidence="4 5" key="1">
    <citation type="journal article" date="2019" name="Nat. Ecol. Evol.">
        <title>Megaphylogeny resolves global patterns of mushroom evolution.</title>
        <authorList>
            <person name="Varga T."/>
            <person name="Krizsan K."/>
            <person name="Foldi C."/>
            <person name="Dima B."/>
            <person name="Sanchez-Garcia M."/>
            <person name="Sanchez-Ramirez S."/>
            <person name="Szollosi G.J."/>
            <person name="Szarkandi J.G."/>
            <person name="Papp V."/>
            <person name="Albert L."/>
            <person name="Andreopoulos W."/>
            <person name="Angelini C."/>
            <person name="Antonin V."/>
            <person name="Barry K.W."/>
            <person name="Bougher N.L."/>
            <person name="Buchanan P."/>
            <person name="Buyck B."/>
            <person name="Bense V."/>
            <person name="Catcheside P."/>
            <person name="Chovatia M."/>
            <person name="Cooper J."/>
            <person name="Damon W."/>
            <person name="Desjardin D."/>
            <person name="Finy P."/>
            <person name="Geml J."/>
            <person name="Haridas S."/>
            <person name="Hughes K."/>
            <person name="Justo A."/>
            <person name="Karasinski D."/>
            <person name="Kautmanova I."/>
            <person name="Kiss B."/>
            <person name="Kocsube S."/>
            <person name="Kotiranta H."/>
            <person name="LaButti K.M."/>
            <person name="Lechner B.E."/>
            <person name="Liimatainen K."/>
            <person name="Lipzen A."/>
            <person name="Lukacs Z."/>
            <person name="Mihaltcheva S."/>
            <person name="Morgado L.N."/>
            <person name="Niskanen T."/>
            <person name="Noordeloos M.E."/>
            <person name="Ohm R.A."/>
            <person name="Ortiz-Santana B."/>
            <person name="Ovrebo C."/>
            <person name="Racz N."/>
            <person name="Riley R."/>
            <person name="Savchenko A."/>
            <person name="Shiryaev A."/>
            <person name="Soop K."/>
            <person name="Spirin V."/>
            <person name="Szebenyi C."/>
            <person name="Tomsovsky M."/>
            <person name="Tulloss R.E."/>
            <person name="Uehling J."/>
            <person name="Grigoriev I.V."/>
            <person name="Vagvolgyi C."/>
            <person name="Papp T."/>
            <person name="Martin F.M."/>
            <person name="Miettinen O."/>
            <person name="Hibbett D.S."/>
            <person name="Nagy L.G."/>
        </authorList>
    </citation>
    <scope>NUCLEOTIDE SEQUENCE [LARGE SCALE GENOMIC DNA]</scope>
    <source>
        <strain evidence="4 5">FP101781</strain>
    </source>
</reference>
<keyword evidence="1" id="KW-0862">Zinc</keyword>
<protein>
    <recommendedName>
        <fullName evidence="3">C2H2-type domain-containing protein</fullName>
    </recommendedName>
</protein>
<keyword evidence="1" id="KW-0863">Zinc-finger</keyword>
<keyword evidence="5" id="KW-1185">Reference proteome</keyword>
<dbReference type="AlphaFoldDB" id="A0A4Y7SA58"/>
<dbReference type="Proteomes" id="UP000298030">
    <property type="component" value="Unassembled WGS sequence"/>
</dbReference>
<name>A0A4Y7SA58_COPMI</name>
<feature type="compositionally biased region" description="Basic and acidic residues" evidence="2">
    <location>
        <begin position="38"/>
        <end position="50"/>
    </location>
</feature>
<evidence type="ECO:0000256" key="2">
    <source>
        <dbReference type="SAM" id="MobiDB-lite"/>
    </source>
</evidence>
<dbReference type="GO" id="GO:0008270">
    <property type="term" value="F:zinc ion binding"/>
    <property type="evidence" value="ECO:0007669"/>
    <property type="project" value="UniProtKB-KW"/>
</dbReference>
<keyword evidence="1" id="KW-0479">Metal-binding</keyword>
<evidence type="ECO:0000313" key="5">
    <source>
        <dbReference type="Proteomes" id="UP000298030"/>
    </source>
</evidence>
<evidence type="ECO:0000256" key="1">
    <source>
        <dbReference type="PROSITE-ProRule" id="PRU00042"/>
    </source>
</evidence>
<dbReference type="InterPro" id="IPR013087">
    <property type="entry name" value="Znf_C2H2_type"/>
</dbReference>
<dbReference type="EMBL" id="QPFP01000251">
    <property type="protein sequence ID" value="TEB18453.1"/>
    <property type="molecule type" value="Genomic_DNA"/>
</dbReference>